<dbReference type="AlphaFoldDB" id="A0A4Y9LPX0"/>
<dbReference type="InterPro" id="IPR029066">
    <property type="entry name" value="PLP-binding_barrel"/>
</dbReference>
<dbReference type="RefSeq" id="WP_135176448.1">
    <property type="nucleotide sequence ID" value="NZ_SPQT01000015.1"/>
</dbReference>
<feature type="domain" description="D-serine dehydratase-like" evidence="3">
    <location>
        <begin position="268"/>
        <end position="356"/>
    </location>
</feature>
<dbReference type="Pfam" id="PF14031">
    <property type="entry name" value="D-ser_dehydrat"/>
    <property type="match status" value="1"/>
</dbReference>
<keyword evidence="2" id="KW-0456">Lyase</keyword>
<dbReference type="OrthoDB" id="9772497at2"/>
<sequence>MSLPPTQIGAPLSEIDTPALIIDLDAFERNLDTMATAVGKLGVRLRPHAKTHKSPIIAAKQIARGAVGMCCQKVAEAEILVAGGVSDVLVSNEVVGLRKLERLASLARHARISVCVDNSIVLEQLALAAERAGSQIEVLVEVDVGAGRCGVRPGPAAAGLARQAAGSRFLSFGGLQAYHGSAQHLRTPEERRAAIASAANATMETLRVLKEAGFQCRTIGGAGTGTFELEGASGVWNELQAGSYIFMDADYAKNVADGTRNANLFEHALFVIATVMSTPSGERAVIDAGHKALSNDSGFPVVLGRPDLRYHRPSDEHGLLDFDSASSRLAIGDKVTLIPGHCDPTVNLYDWYVGVRGFNKPDARVEALWPIAARGAVT</sequence>
<gene>
    <name evidence="4" type="ORF">E4K65_24110</name>
</gene>
<dbReference type="InterPro" id="IPR051466">
    <property type="entry name" value="D-amino_acid_metab_enzyme"/>
</dbReference>
<dbReference type="PANTHER" id="PTHR28004">
    <property type="entry name" value="ZGC:162816-RELATED"/>
    <property type="match status" value="1"/>
</dbReference>
<accession>A0A4Y9LPX0</accession>
<evidence type="ECO:0000256" key="1">
    <source>
        <dbReference type="ARBA" id="ARBA00005323"/>
    </source>
</evidence>
<evidence type="ECO:0000259" key="3">
    <source>
        <dbReference type="SMART" id="SM01119"/>
    </source>
</evidence>
<comment type="similarity">
    <text evidence="1">Belongs to the DSD1 family.</text>
</comment>
<dbReference type="SMART" id="SM01119">
    <property type="entry name" value="D-ser_dehydrat"/>
    <property type="match status" value="1"/>
</dbReference>
<dbReference type="EMBL" id="SPQT01000015">
    <property type="protein sequence ID" value="TFV45381.1"/>
    <property type="molecule type" value="Genomic_DNA"/>
</dbReference>
<dbReference type="InterPro" id="IPR026956">
    <property type="entry name" value="D-ser_dehydrat-like_dom"/>
</dbReference>
<dbReference type="InterPro" id="IPR042208">
    <property type="entry name" value="D-ser_dehydrat-like_sf"/>
</dbReference>
<dbReference type="Gene3D" id="3.20.20.10">
    <property type="entry name" value="Alanine racemase"/>
    <property type="match status" value="1"/>
</dbReference>
<dbReference type="GO" id="GO:0008721">
    <property type="term" value="F:D-serine ammonia-lyase activity"/>
    <property type="evidence" value="ECO:0007669"/>
    <property type="project" value="TreeGrafter"/>
</dbReference>
<reference evidence="4 5" key="1">
    <citation type="submission" date="2019-03" db="EMBL/GenBank/DDBJ databases">
        <title>Bradyrhizobium diversity isolated from nodules of Chamaecrista fasciculata.</title>
        <authorList>
            <person name="Klepa M.S."/>
            <person name="Urquiaga M.O."/>
            <person name="Hungria M."/>
            <person name="Delamuta J.R."/>
        </authorList>
    </citation>
    <scope>NUCLEOTIDE SEQUENCE [LARGE SCALE GENOMIC DNA]</scope>
    <source>
        <strain evidence="4 5">CNPSo 3448</strain>
    </source>
</reference>
<protein>
    <submittedName>
        <fullName evidence="4">DSD1 family PLP-dependent enzyme</fullName>
    </submittedName>
</protein>
<dbReference type="Pfam" id="PF01168">
    <property type="entry name" value="Ala_racemase_N"/>
    <property type="match status" value="1"/>
</dbReference>
<dbReference type="CDD" id="cd06819">
    <property type="entry name" value="PLPDE_III_LS_D-TA"/>
    <property type="match status" value="1"/>
</dbReference>
<dbReference type="GO" id="GO:0036088">
    <property type="term" value="P:D-serine catabolic process"/>
    <property type="evidence" value="ECO:0007669"/>
    <property type="project" value="TreeGrafter"/>
</dbReference>
<proteinExistence type="inferred from homology"/>
<dbReference type="InterPro" id="IPR001608">
    <property type="entry name" value="Ala_racemase_N"/>
</dbReference>
<keyword evidence="5" id="KW-1185">Reference proteome</keyword>
<dbReference type="SUPFAM" id="SSF51419">
    <property type="entry name" value="PLP-binding barrel"/>
    <property type="match status" value="1"/>
</dbReference>
<organism evidence="4 5">
    <name type="scientific">Bradyrhizobium niftali</name>
    <dbReference type="NCBI Taxonomy" id="2560055"/>
    <lineage>
        <taxon>Bacteria</taxon>
        <taxon>Pseudomonadati</taxon>
        <taxon>Pseudomonadota</taxon>
        <taxon>Alphaproteobacteria</taxon>
        <taxon>Hyphomicrobiales</taxon>
        <taxon>Nitrobacteraceae</taxon>
        <taxon>Bradyrhizobium</taxon>
    </lineage>
</organism>
<name>A0A4Y9LPX0_9BRAD</name>
<comment type="caution">
    <text evidence="4">The sequence shown here is derived from an EMBL/GenBank/DDBJ whole genome shotgun (WGS) entry which is preliminary data.</text>
</comment>
<evidence type="ECO:0000256" key="2">
    <source>
        <dbReference type="ARBA" id="ARBA00023239"/>
    </source>
</evidence>
<dbReference type="Proteomes" id="UP000297966">
    <property type="component" value="Unassembled WGS sequence"/>
</dbReference>
<dbReference type="PANTHER" id="PTHR28004:SF2">
    <property type="entry name" value="D-SERINE DEHYDRATASE"/>
    <property type="match status" value="1"/>
</dbReference>
<evidence type="ECO:0000313" key="4">
    <source>
        <dbReference type="EMBL" id="TFV45381.1"/>
    </source>
</evidence>
<evidence type="ECO:0000313" key="5">
    <source>
        <dbReference type="Proteomes" id="UP000297966"/>
    </source>
</evidence>
<dbReference type="Gene3D" id="2.40.37.20">
    <property type="entry name" value="D-serine dehydratase-like domain"/>
    <property type="match status" value="1"/>
</dbReference>